<name>A0A087R392_APTFO</name>
<gene>
    <name evidence="1" type="ORF">AS27_02461</name>
</gene>
<feature type="non-terminal residue" evidence="1">
    <location>
        <position position="1"/>
    </location>
</feature>
<protein>
    <submittedName>
        <fullName evidence="1">Uncharacterized protein</fullName>
    </submittedName>
</protein>
<proteinExistence type="predicted"/>
<evidence type="ECO:0000313" key="1">
    <source>
        <dbReference type="EMBL" id="KFM07946.1"/>
    </source>
</evidence>
<accession>A0A087R392</accession>
<reference evidence="1 2" key="1">
    <citation type="submission" date="2014-04" db="EMBL/GenBank/DDBJ databases">
        <title>Genome evolution of avian class.</title>
        <authorList>
            <person name="Zhang G."/>
            <person name="Li C."/>
        </authorList>
    </citation>
    <scope>NUCLEOTIDE SEQUENCE [LARGE SCALE GENOMIC DNA]</scope>
    <source>
        <strain evidence="1">BGI_AS27</strain>
    </source>
</reference>
<dbReference type="Proteomes" id="UP000053286">
    <property type="component" value="Unassembled WGS sequence"/>
</dbReference>
<sequence length="53" mass="5999">VHLTRSFTYFQPSTVYSQALVGATDKADMTVCTPARKAENYYPKRSIIQAKFP</sequence>
<dbReference type="EMBL" id="KL226068">
    <property type="protein sequence ID" value="KFM07946.1"/>
    <property type="molecule type" value="Genomic_DNA"/>
</dbReference>
<evidence type="ECO:0000313" key="2">
    <source>
        <dbReference type="Proteomes" id="UP000053286"/>
    </source>
</evidence>
<dbReference type="AlphaFoldDB" id="A0A087R392"/>
<keyword evidence="2" id="KW-1185">Reference proteome</keyword>
<organism evidence="1 2">
    <name type="scientific">Aptenodytes forsteri</name>
    <name type="common">Emperor penguin</name>
    <dbReference type="NCBI Taxonomy" id="9233"/>
    <lineage>
        <taxon>Eukaryota</taxon>
        <taxon>Metazoa</taxon>
        <taxon>Chordata</taxon>
        <taxon>Craniata</taxon>
        <taxon>Vertebrata</taxon>
        <taxon>Euteleostomi</taxon>
        <taxon>Archelosauria</taxon>
        <taxon>Archosauria</taxon>
        <taxon>Dinosauria</taxon>
        <taxon>Saurischia</taxon>
        <taxon>Theropoda</taxon>
        <taxon>Coelurosauria</taxon>
        <taxon>Aves</taxon>
        <taxon>Neognathae</taxon>
        <taxon>Neoaves</taxon>
        <taxon>Aequornithes</taxon>
        <taxon>Sphenisciformes</taxon>
        <taxon>Spheniscidae</taxon>
        <taxon>Aptenodytes</taxon>
    </lineage>
</organism>
<feature type="non-terminal residue" evidence="1">
    <location>
        <position position="53"/>
    </location>
</feature>